<accession>A0A9P5MV66</accession>
<proteinExistence type="predicted"/>
<feature type="signal peptide" evidence="1">
    <location>
        <begin position="1"/>
        <end position="26"/>
    </location>
</feature>
<reference evidence="2" key="1">
    <citation type="submission" date="2019-10" db="EMBL/GenBank/DDBJ databases">
        <authorList>
            <consortium name="DOE Joint Genome Institute"/>
            <person name="Kuo A."/>
            <person name="Miyauchi S."/>
            <person name="Kiss E."/>
            <person name="Drula E."/>
            <person name="Kohler A."/>
            <person name="Sanchez-Garcia M."/>
            <person name="Andreopoulos B."/>
            <person name="Barry K.W."/>
            <person name="Bonito G."/>
            <person name="Buee M."/>
            <person name="Carver A."/>
            <person name="Chen C."/>
            <person name="Cichocki N."/>
            <person name="Clum A."/>
            <person name="Culley D."/>
            <person name="Crous P.W."/>
            <person name="Fauchery L."/>
            <person name="Girlanda M."/>
            <person name="Hayes R."/>
            <person name="Keri Z."/>
            <person name="LaButti K."/>
            <person name="Lipzen A."/>
            <person name="Lombard V."/>
            <person name="Magnuson J."/>
            <person name="Maillard F."/>
            <person name="Morin E."/>
            <person name="Murat C."/>
            <person name="Nolan M."/>
            <person name="Ohm R."/>
            <person name="Pangilinan J."/>
            <person name="Pereira M."/>
            <person name="Perotto S."/>
            <person name="Peter M."/>
            <person name="Riley R."/>
            <person name="Sitrit Y."/>
            <person name="Stielow B."/>
            <person name="Szollosi G."/>
            <person name="Zifcakova L."/>
            <person name="Stursova M."/>
            <person name="Spatafora J.W."/>
            <person name="Tedersoo L."/>
            <person name="Vaario L.-M."/>
            <person name="Yamada A."/>
            <person name="Yan M."/>
            <person name="Wang P."/>
            <person name="Xu J."/>
            <person name="Bruns T."/>
            <person name="Baldrian P."/>
            <person name="Vilgalys R."/>
            <person name="Henrissat B."/>
            <person name="Grigoriev I.V."/>
            <person name="Hibbett D."/>
            <person name="Nagy L.G."/>
            <person name="Martin F.M."/>
        </authorList>
    </citation>
    <scope>NUCLEOTIDE SEQUENCE</scope>
    <source>
        <strain evidence="2">Prilba</strain>
    </source>
</reference>
<evidence type="ECO:0000256" key="1">
    <source>
        <dbReference type="SAM" id="SignalP"/>
    </source>
</evidence>
<sequence>MQTYKPITYTALMAVLLAPLWGGAELVRTASSRPEKATSLYTVEHKNHATLQRFNTLTFLTSPPALSHVLRHPHPRPRSKHSTSRLNLIPSCLLLCG</sequence>
<name>A0A9P5MV66_9AGAM</name>
<evidence type="ECO:0000313" key="3">
    <source>
        <dbReference type="Proteomes" id="UP000759537"/>
    </source>
</evidence>
<comment type="caution">
    <text evidence="2">The sequence shown here is derived from an EMBL/GenBank/DDBJ whole genome shotgun (WGS) entry which is preliminary data.</text>
</comment>
<gene>
    <name evidence="2" type="ORF">DFH94DRAFT_744244</name>
</gene>
<dbReference type="AlphaFoldDB" id="A0A9P5MV66"/>
<keyword evidence="1" id="KW-0732">Signal</keyword>
<feature type="chain" id="PRO_5040455030" description="Secreted protein" evidence="1">
    <location>
        <begin position="27"/>
        <end position="97"/>
    </location>
</feature>
<dbReference type="EMBL" id="WHVB01000009">
    <property type="protein sequence ID" value="KAF8479541.1"/>
    <property type="molecule type" value="Genomic_DNA"/>
</dbReference>
<dbReference type="Proteomes" id="UP000759537">
    <property type="component" value="Unassembled WGS sequence"/>
</dbReference>
<evidence type="ECO:0000313" key="2">
    <source>
        <dbReference type="EMBL" id="KAF8479541.1"/>
    </source>
</evidence>
<protein>
    <recommendedName>
        <fullName evidence="4">Secreted protein</fullName>
    </recommendedName>
</protein>
<evidence type="ECO:0008006" key="4">
    <source>
        <dbReference type="Google" id="ProtNLM"/>
    </source>
</evidence>
<reference evidence="2" key="2">
    <citation type="journal article" date="2020" name="Nat. Commun.">
        <title>Large-scale genome sequencing of mycorrhizal fungi provides insights into the early evolution of symbiotic traits.</title>
        <authorList>
            <person name="Miyauchi S."/>
            <person name="Kiss E."/>
            <person name="Kuo A."/>
            <person name="Drula E."/>
            <person name="Kohler A."/>
            <person name="Sanchez-Garcia M."/>
            <person name="Morin E."/>
            <person name="Andreopoulos B."/>
            <person name="Barry K.W."/>
            <person name="Bonito G."/>
            <person name="Buee M."/>
            <person name="Carver A."/>
            <person name="Chen C."/>
            <person name="Cichocki N."/>
            <person name="Clum A."/>
            <person name="Culley D."/>
            <person name="Crous P.W."/>
            <person name="Fauchery L."/>
            <person name="Girlanda M."/>
            <person name="Hayes R.D."/>
            <person name="Keri Z."/>
            <person name="LaButti K."/>
            <person name="Lipzen A."/>
            <person name="Lombard V."/>
            <person name="Magnuson J."/>
            <person name="Maillard F."/>
            <person name="Murat C."/>
            <person name="Nolan M."/>
            <person name="Ohm R.A."/>
            <person name="Pangilinan J."/>
            <person name="Pereira M.F."/>
            <person name="Perotto S."/>
            <person name="Peter M."/>
            <person name="Pfister S."/>
            <person name="Riley R."/>
            <person name="Sitrit Y."/>
            <person name="Stielow J.B."/>
            <person name="Szollosi G."/>
            <person name="Zifcakova L."/>
            <person name="Stursova M."/>
            <person name="Spatafora J.W."/>
            <person name="Tedersoo L."/>
            <person name="Vaario L.M."/>
            <person name="Yamada A."/>
            <person name="Yan M."/>
            <person name="Wang P."/>
            <person name="Xu J."/>
            <person name="Bruns T."/>
            <person name="Baldrian P."/>
            <person name="Vilgalys R."/>
            <person name="Dunand C."/>
            <person name="Henrissat B."/>
            <person name="Grigoriev I.V."/>
            <person name="Hibbett D."/>
            <person name="Nagy L.G."/>
            <person name="Martin F.M."/>
        </authorList>
    </citation>
    <scope>NUCLEOTIDE SEQUENCE</scope>
    <source>
        <strain evidence="2">Prilba</strain>
    </source>
</reference>
<organism evidence="2 3">
    <name type="scientific">Russula ochroleuca</name>
    <dbReference type="NCBI Taxonomy" id="152965"/>
    <lineage>
        <taxon>Eukaryota</taxon>
        <taxon>Fungi</taxon>
        <taxon>Dikarya</taxon>
        <taxon>Basidiomycota</taxon>
        <taxon>Agaricomycotina</taxon>
        <taxon>Agaricomycetes</taxon>
        <taxon>Russulales</taxon>
        <taxon>Russulaceae</taxon>
        <taxon>Russula</taxon>
    </lineage>
</organism>
<keyword evidence="3" id="KW-1185">Reference proteome</keyword>